<evidence type="ECO:0000256" key="2">
    <source>
        <dbReference type="ARBA" id="ARBA00022670"/>
    </source>
</evidence>
<dbReference type="AlphaFoldDB" id="A0A316ZAR6"/>
<dbReference type="RefSeq" id="XP_025598950.1">
    <property type="nucleotide sequence ID" value="XM_025739676.1"/>
</dbReference>
<evidence type="ECO:0000256" key="4">
    <source>
        <dbReference type="ARBA" id="ARBA00022801"/>
    </source>
</evidence>
<dbReference type="OrthoDB" id="308440at2759"/>
<feature type="region of interest" description="Disordered" evidence="7">
    <location>
        <begin position="205"/>
        <end position="224"/>
    </location>
</feature>
<dbReference type="GO" id="GO:0042720">
    <property type="term" value="C:mitochondrial inner membrane peptidase complex"/>
    <property type="evidence" value="ECO:0007669"/>
    <property type="project" value="InterPro"/>
</dbReference>
<comment type="subcellular location">
    <subcellularLocation>
        <location evidence="1">Membrane</location>
        <topology evidence="1">Single-pass membrane protein</topology>
    </subcellularLocation>
</comment>
<evidence type="ECO:0000313" key="10">
    <source>
        <dbReference type="EMBL" id="PWN98671.1"/>
    </source>
</evidence>
<reference evidence="10 11" key="1">
    <citation type="journal article" date="2018" name="Mol. Biol. Evol.">
        <title>Broad Genomic Sampling Reveals a Smut Pathogenic Ancestry of the Fungal Clade Ustilaginomycotina.</title>
        <authorList>
            <person name="Kijpornyongpan T."/>
            <person name="Mondo S.J."/>
            <person name="Barry K."/>
            <person name="Sandor L."/>
            <person name="Lee J."/>
            <person name="Lipzen A."/>
            <person name="Pangilinan J."/>
            <person name="LaButti K."/>
            <person name="Hainaut M."/>
            <person name="Henrissat B."/>
            <person name="Grigoriev I.V."/>
            <person name="Spatafora J.W."/>
            <person name="Aime M.C."/>
        </authorList>
    </citation>
    <scope>NUCLEOTIDE SEQUENCE [LARGE SCALE GENOMIC DNA]</scope>
    <source>
        <strain evidence="10 11">MCA 4186</strain>
    </source>
</reference>
<feature type="domain" description="Peptidase S26" evidence="9">
    <location>
        <begin position="23"/>
        <end position="115"/>
    </location>
</feature>
<evidence type="ECO:0000259" key="9">
    <source>
        <dbReference type="Pfam" id="PF10502"/>
    </source>
</evidence>
<evidence type="ECO:0000256" key="7">
    <source>
        <dbReference type="SAM" id="MobiDB-lite"/>
    </source>
</evidence>
<accession>A0A316ZAR6</accession>
<feature type="signal peptide" evidence="8">
    <location>
        <begin position="1"/>
        <end position="30"/>
    </location>
</feature>
<feature type="chain" id="PRO_5016411990" evidence="8">
    <location>
        <begin position="31"/>
        <end position="224"/>
    </location>
</feature>
<dbReference type="InterPro" id="IPR036286">
    <property type="entry name" value="LexA/Signal_pep-like_sf"/>
</dbReference>
<dbReference type="InterPro" id="IPR019533">
    <property type="entry name" value="Peptidase_S26"/>
</dbReference>
<evidence type="ECO:0000256" key="6">
    <source>
        <dbReference type="ARBA" id="ARBA00023136"/>
    </source>
</evidence>
<keyword evidence="8" id="KW-0732">Signal</keyword>
<dbReference type="InterPro" id="IPR037730">
    <property type="entry name" value="IMP2"/>
</dbReference>
<dbReference type="Pfam" id="PF10502">
    <property type="entry name" value="Peptidase_S26"/>
    <property type="match status" value="1"/>
</dbReference>
<dbReference type="GO" id="GO:0006627">
    <property type="term" value="P:protein processing involved in protein targeting to mitochondrion"/>
    <property type="evidence" value="ECO:0007669"/>
    <property type="project" value="InterPro"/>
</dbReference>
<evidence type="ECO:0000313" key="11">
    <source>
        <dbReference type="Proteomes" id="UP000245946"/>
    </source>
</evidence>
<keyword evidence="4" id="KW-0378">Hydrolase</keyword>
<keyword evidence="5" id="KW-1133">Transmembrane helix</keyword>
<dbReference type="PANTHER" id="PTHR46041:SF2">
    <property type="entry name" value="MITOCHONDRIAL INNER MEMBRANE PROTEASE SUBUNIT 2"/>
    <property type="match status" value="1"/>
</dbReference>
<dbReference type="PROSITE" id="PS00760">
    <property type="entry name" value="SPASE_I_2"/>
    <property type="match status" value="1"/>
</dbReference>
<evidence type="ECO:0000256" key="1">
    <source>
        <dbReference type="ARBA" id="ARBA00004167"/>
    </source>
</evidence>
<dbReference type="InterPro" id="IPR019757">
    <property type="entry name" value="Pept_S26A_signal_pept_1_Lys-AS"/>
</dbReference>
<dbReference type="STRING" id="58919.A0A316ZAR6"/>
<dbReference type="GeneID" id="37267222"/>
<dbReference type="GO" id="GO:0006465">
    <property type="term" value="P:signal peptide processing"/>
    <property type="evidence" value="ECO:0007669"/>
    <property type="project" value="InterPro"/>
</dbReference>
<dbReference type="PANTHER" id="PTHR46041">
    <property type="entry name" value="MITOCHONDRIAL INNER MEMBRANE PROTEASE SUBUNIT 2"/>
    <property type="match status" value="1"/>
</dbReference>
<sequence length="224" mass="24321">MASAAAGASRRARPPAHLLTARLLWLPVVAVLLQDAVGLAQVTGASMEPTLNDAPSRAKHGNAIVVLNRFAGRWGGPSQWKRGDVVSLVSPVEPDLMLTKRILALPGDVLRIRPDSTTHALESSASSRASKPGHLRSLIRIPAGHAWLEGDASVAEHARDMQPGARPWQGLSQSRDSREFGPIPIGLLQARIAFVLWPPSRFGFPAPREEERWRELPPRRAGPR</sequence>
<protein>
    <submittedName>
        <fullName evidence="10">LexA/Signal peptidase</fullName>
    </submittedName>
</protein>
<keyword evidence="2" id="KW-0645">Protease</keyword>
<evidence type="ECO:0000256" key="3">
    <source>
        <dbReference type="ARBA" id="ARBA00022692"/>
    </source>
</evidence>
<gene>
    <name evidence="10" type="ORF">FA09DRAFT_248035</name>
</gene>
<keyword evidence="6" id="KW-0472">Membrane</keyword>
<proteinExistence type="predicted"/>
<dbReference type="Gene3D" id="2.10.109.10">
    <property type="entry name" value="Umud Fragment, subunit A"/>
    <property type="match status" value="1"/>
</dbReference>
<keyword evidence="3" id="KW-0812">Transmembrane</keyword>
<keyword evidence="11" id="KW-1185">Reference proteome</keyword>
<evidence type="ECO:0000256" key="8">
    <source>
        <dbReference type="SAM" id="SignalP"/>
    </source>
</evidence>
<dbReference type="SUPFAM" id="SSF51306">
    <property type="entry name" value="LexA/Signal peptidase"/>
    <property type="match status" value="1"/>
</dbReference>
<name>A0A316ZAR6_9BASI</name>
<dbReference type="Proteomes" id="UP000245946">
    <property type="component" value="Unassembled WGS sequence"/>
</dbReference>
<feature type="compositionally biased region" description="Basic and acidic residues" evidence="7">
    <location>
        <begin position="207"/>
        <end position="218"/>
    </location>
</feature>
<dbReference type="GO" id="GO:0004252">
    <property type="term" value="F:serine-type endopeptidase activity"/>
    <property type="evidence" value="ECO:0007669"/>
    <property type="project" value="InterPro"/>
</dbReference>
<dbReference type="EMBL" id="KZ819290">
    <property type="protein sequence ID" value="PWN98671.1"/>
    <property type="molecule type" value="Genomic_DNA"/>
</dbReference>
<dbReference type="CDD" id="cd06530">
    <property type="entry name" value="S26_SPase_I"/>
    <property type="match status" value="1"/>
</dbReference>
<evidence type="ECO:0000256" key="5">
    <source>
        <dbReference type="ARBA" id="ARBA00022989"/>
    </source>
</evidence>
<organism evidence="10 11">
    <name type="scientific">Tilletiopsis washingtonensis</name>
    <dbReference type="NCBI Taxonomy" id="58919"/>
    <lineage>
        <taxon>Eukaryota</taxon>
        <taxon>Fungi</taxon>
        <taxon>Dikarya</taxon>
        <taxon>Basidiomycota</taxon>
        <taxon>Ustilaginomycotina</taxon>
        <taxon>Exobasidiomycetes</taxon>
        <taxon>Entylomatales</taxon>
        <taxon>Entylomatales incertae sedis</taxon>
        <taxon>Tilletiopsis</taxon>
    </lineage>
</organism>